<name>A6HRW7_RAT</name>
<protein>
    <submittedName>
        <fullName evidence="2">RCG59893</fullName>
    </submittedName>
</protein>
<evidence type="ECO:0000256" key="1">
    <source>
        <dbReference type="SAM" id="MobiDB-lite"/>
    </source>
</evidence>
<evidence type="ECO:0000313" key="3">
    <source>
        <dbReference type="Proteomes" id="UP000234681"/>
    </source>
</evidence>
<evidence type="ECO:0000313" key="2">
    <source>
        <dbReference type="EMBL" id="EDM16105.1"/>
    </source>
</evidence>
<accession>A6HRW7</accession>
<reference evidence="2 3" key="1">
    <citation type="submission" date="2005-09" db="EMBL/GenBank/DDBJ databases">
        <authorList>
            <person name="Mural R.J."/>
            <person name="Li P.W."/>
            <person name="Adams M.D."/>
            <person name="Amanatides P.G."/>
            <person name="Baden-Tillson H."/>
            <person name="Barnstead M."/>
            <person name="Chin S.H."/>
            <person name="Dew I."/>
            <person name="Evans C.A."/>
            <person name="Ferriera S."/>
            <person name="Flanigan M."/>
            <person name="Fosler C."/>
            <person name="Glodek A."/>
            <person name="Gu Z."/>
            <person name="Holt R.A."/>
            <person name="Jennings D."/>
            <person name="Kraft C.L."/>
            <person name="Lu F."/>
            <person name="Nguyen T."/>
            <person name="Nusskern D.R."/>
            <person name="Pfannkoch C.M."/>
            <person name="Sitter C."/>
            <person name="Sutton G.G."/>
            <person name="Venter J.C."/>
            <person name="Wang Z."/>
            <person name="Woodage T."/>
            <person name="Zheng X.H."/>
            <person name="Zhong F."/>
        </authorList>
    </citation>
    <scope>NUCLEOTIDE SEQUENCE [LARGE SCALE GENOMIC DNA]</scope>
    <source>
        <strain>BN</strain>
        <strain evidence="3">Sprague-Dawley</strain>
    </source>
</reference>
<dbReference type="Proteomes" id="UP000234681">
    <property type="component" value="Chromosome 7"/>
</dbReference>
<proteinExistence type="predicted"/>
<sequence>MSTDSVALSDVPSPMRFVMRTTLGPWSGRRPQLERWLQSGVPAMPQALSCAAVSWTRRASPSGSHPPTSAVSPLTTGTSR</sequence>
<dbReference type="EMBL" id="CH473950">
    <property type="protein sequence ID" value="EDM16105.1"/>
    <property type="molecule type" value="Genomic_DNA"/>
</dbReference>
<feature type="region of interest" description="Disordered" evidence="1">
    <location>
        <begin position="55"/>
        <end position="80"/>
    </location>
</feature>
<organism evidence="2 3">
    <name type="scientific">Rattus norvegicus</name>
    <name type="common">Rat</name>
    <dbReference type="NCBI Taxonomy" id="10116"/>
    <lineage>
        <taxon>Eukaryota</taxon>
        <taxon>Metazoa</taxon>
        <taxon>Chordata</taxon>
        <taxon>Craniata</taxon>
        <taxon>Vertebrata</taxon>
        <taxon>Euteleostomi</taxon>
        <taxon>Mammalia</taxon>
        <taxon>Eutheria</taxon>
        <taxon>Euarchontoglires</taxon>
        <taxon>Glires</taxon>
        <taxon>Rodentia</taxon>
        <taxon>Myomorpha</taxon>
        <taxon>Muroidea</taxon>
        <taxon>Muridae</taxon>
        <taxon>Murinae</taxon>
        <taxon>Rattus</taxon>
    </lineage>
</organism>
<dbReference type="AlphaFoldDB" id="A6HRW7"/>
<gene>
    <name evidence="2" type="ORF">rCG_59893</name>
</gene>
<feature type="compositionally biased region" description="Polar residues" evidence="1">
    <location>
        <begin position="57"/>
        <end position="80"/>
    </location>
</feature>